<dbReference type="AlphaFoldDB" id="A0A7D3ZQ74"/>
<feature type="region of interest" description="Disordered" evidence="1">
    <location>
        <begin position="1"/>
        <end position="24"/>
    </location>
</feature>
<gene>
    <name evidence="2" type="ORF">ACTIVE_6252</name>
</gene>
<dbReference type="EMBL" id="CP053892">
    <property type="protein sequence ID" value="QKG24603.1"/>
    <property type="molecule type" value="Genomic_DNA"/>
</dbReference>
<evidence type="ECO:0000313" key="3">
    <source>
        <dbReference type="Proteomes" id="UP000501240"/>
    </source>
</evidence>
<evidence type="ECO:0000313" key="2">
    <source>
        <dbReference type="EMBL" id="QKG24603.1"/>
    </source>
</evidence>
<dbReference type="Proteomes" id="UP000501240">
    <property type="component" value="Chromosome"/>
</dbReference>
<name>A0A7D3ZQ74_ACTVE</name>
<dbReference type="RefSeq" id="WP_173098381.1">
    <property type="nucleotide sequence ID" value="NZ_CP053892.1"/>
</dbReference>
<organism evidence="2 3">
    <name type="scientific">Actinomadura verrucosospora</name>
    <dbReference type="NCBI Taxonomy" id="46165"/>
    <lineage>
        <taxon>Bacteria</taxon>
        <taxon>Bacillati</taxon>
        <taxon>Actinomycetota</taxon>
        <taxon>Actinomycetes</taxon>
        <taxon>Streptosporangiales</taxon>
        <taxon>Thermomonosporaceae</taxon>
        <taxon>Actinomadura</taxon>
    </lineage>
</organism>
<sequence>MADTSGQAGPDDTRGSDDTITLGYTTGNRQGIVVGGVVITSSGTGPLIATINPDEG</sequence>
<accession>A0A7D3ZQ74</accession>
<evidence type="ECO:0000256" key="1">
    <source>
        <dbReference type="SAM" id="MobiDB-lite"/>
    </source>
</evidence>
<proteinExistence type="predicted"/>
<protein>
    <submittedName>
        <fullName evidence="2">Uncharacterized protein</fullName>
    </submittedName>
</protein>
<reference evidence="2 3" key="1">
    <citation type="submission" date="2020-05" db="EMBL/GenBank/DDBJ databases">
        <title>Actinomadura verrucosospora NRRL-B18236 (PFL_A860) Genome sequencing and assembly.</title>
        <authorList>
            <person name="Samborskyy M."/>
        </authorList>
    </citation>
    <scope>NUCLEOTIDE SEQUENCE [LARGE SCALE GENOMIC DNA]</scope>
    <source>
        <strain evidence="2 3">NRRL:B18236</strain>
    </source>
</reference>
<keyword evidence="3" id="KW-1185">Reference proteome</keyword>